<name>G8C3J0_9MOLU</name>
<evidence type="ECO:0000256" key="1">
    <source>
        <dbReference type="SAM" id="MobiDB-lite"/>
    </source>
</evidence>
<protein>
    <submittedName>
        <fullName evidence="3">Uncharacterized protein</fullName>
    </submittedName>
</protein>
<evidence type="ECO:0000256" key="2">
    <source>
        <dbReference type="SAM" id="SignalP"/>
    </source>
</evidence>
<accession>G8C3J0</accession>
<gene>
    <name evidence="3" type="ORF">MHM_03700</name>
</gene>
<dbReference type="RefSeq" id="WP_015511753.1">
    <property type="nucleotide sequence ID" value="NC_021007.1"/>
</dbReference>
<reference evidence="3" key="2">
    <citation type="submission" date="2011-11" db="EMBL/GenBank/DDBJ databases">
        <authorList>
            <person name="Barker E."/>
        </authorList>
    </citation>
    <scope>NUCLEOTIDE SEQUENCE</scope>
    <source>
        <strain evidence="3">Birmingham 1</strain>
    </source>
</reference>
<dbReference type="KEGG" id="mhb:MHM_03700"/>
<feature type="signal peptide" evidence="2">
    <location>
        <begin position="1"/>
        <end position="21"/>
    </location>
</feature>
<sequence>MFSKKTRLVAAALLLGTLSGASLSNLDLGSVRIPSGGGAPTSLSHISYERGESQLGLEEPVKELKVSKQREIVASKLQEIKQDIDLAQGGVIDDKQSGMTVKDTFSEIVKEDKTLKLDKTSEAKFAAARGKAQKHLDNFRSGKTKLDAYVLQSSAQSPRRRKRSAPSQNAHSPLTHEERKAFFEMYKIVEELEKEQENLLPQLASITGTPATAIPLKSKPKSSELQSKLTQINWNNSGEVRYSTERKGGYGKPDTPNSWLDWNSNPFKSFFSEAQEYTELIDKLKKFEKDRDSYISGRRLWGLIATGIGPGTVHSTYSGLGKYEGNLSAVKEEFSNKVALKFLEWMGQKLSISTP</sequence>
<proteinExistence type="predicted"/>
<feature type="region of interest" description="Disordered" evidence="1">
    <location>
        <begin position="152"/>
        <end position="176"/>
    </location>
</feature>
<organism evidence="3">
    <name type="scientific">Candidatus Mycoplasma haematominutum 'Birmingham 1'</name>
    <dbReference type="NCBI Taxonomy" id="1116213"/>
    <lineage>
        <taxon>Bacteria</taxon>
        <taxon>Bacillati</taxon>
        <taxon>Mycoplasmatota</taxon>
        <taxon>Mollicutes</taxon>
        <taxon>Mycoplasmataceae</taxon>
        <taxon>Mycoplasma</taxon>
    </lineage>
</organism>
<dbReference type="EMBL" id="HE613254">
    <property type="protein sequence ID" value="CCE66888.1"/>
    <property type="molecule type" value="Genomic_DNA"/>
</dbReference>
<keyword evidence="2" id="KW-0732">Signal</keyword>
<feature type="chain" id="PRO_5003508822" evidence="2">
    <location>
        <begin position="22"/>
        <end position="355"/>
    </location>
</feature>
<dbReference type="AlphaFoldDB" id="G8C3J0"/>
<dbReference type="HOGENOM" id="CLU_066822_0_0_14"/>
<dbReference type="PATRIC" id="fig|1116213.3.peg.396"/>
<reference evidence="3" key="1">
    <citation type="submission" date="2011-11" db="EMBL/GenBank/DDBJ databases">
        <title>Complete genome sequence of Candidatus Mycoplasma haemominutum.</title>
        <authorList>
            <person name="Barker E.N."/>
            <person name="Darby A.C."/>
            <person name="Helps C.R."/>
            <person name="Peters I.R."/>
            <person name="Hughes M.A."/>
            <person name="Radford A.D."/>
            <person name="Novacco M."/>
            <person name="Boretti F."/>
            <person name="Hofmann-Lehmann R."/>
            <person name="Tasker S."/>
        </authorList>
    </citation>
    <scope>NUCLEOTIDE SEQUENCE</scope>
    <source>
        <strain evidence="3">Birmingham 1</strain>
    </source>
</reference>
<evidence type="ECO:0000313" key="3">
    <source>
        <dbReference type="EMBL" id="CCE66888.1"/>
    </source>
</evidence>